<dbReference type="RefSeq" id="WP_240172286.1">
    <property type="nucleotide sequence ID" value="NZ_CP092365.1"/>
</dbReference>
<keyword evidence="4" id="KW-1185">Reference proteome</keyword>
<feature type="compositionally biased region" description="Low complexity" evidence="1">
    <location>
        <begin position="82"/>
        <end position="91"/>
    </location>
</feature>
<name>A0ABY3U256_9MYCO</name>
<keyword evidence="2" id="KW-0812">Transmembrane</keyword>
<keyword evidence="2" id="KW-0472">Membrane</keyword>
<gene>
    <name evidence="3" type="ORF">MIU77_07135</name>
</gene>
<keyword evidence="2" id="KW-1133">Transmembrane helix</keyword>
<organism evidence="3 4">
    <name type="scientific">Mycolicibacillus parakoreensis</name>
    <dbReference type="NCBI Taxonomy" id="1069221"/>
    <lineage>
        <taxon>Bacteria</taxon>
        <taxon>Bacillati</taxon>
        <taxon>Actinomycetota</taxon>
        <taxon>Actinomycetes</taxon>
        <taxon>Mycobacteriales</taxon>
        <taxon>Mycobacteriaceae</taxon>
        <taxon>Mycolicibacillus</taxon>
    </lineage>
</organism>
<evidence type="ECO:0000313" key="4">
    <source>
        <dbReference type="Proteomes" id="UP001055200"/>
    </source>
</evidence>
<reference evidence="3" key="1">
    <citation type="submission" date="2022-08" db="EMBL/GenBank/DDBJ databases">
        <title>Complete genome sequence of 14 non-tuberculosis mycobacteria type-strains.</title>
        <authorList>
            <person name="Igarashi Y."/>
            <person name="Osugi A."/>
            <person name="Mitarai S."/>
        </authorList>
    </citation>
    <scope>NUCLEOTIDE SEQUENCE</scope>
    <source>
        <strain evidence="3">DSM 45575</strain>
    </source>
</reference>
<evidence type="ECO:0000256" key="1">
    <source>
        <dbReference type="SAM" id="MobiDB-lite"/>
    </source>
</evidence>
<evidence type="ECO:0000256" key="2">
    <source>
        <dbReference type="SAM" id="Phobius"/>
    </source>
</evidence>
<accession>A0ABY3U256</accession>
<proteinExistence type="predicted"/>
<dbReference type="EMBL" id="CP092365">
    <property type="protein sequence ID" value="ULN54045.1"/>
    <property type="molecule type" value="Genomic_DNA"/>
</dbReference>
<protein>
    <recommendedName>
        <fullName evidence="5">Transmembrane protein</fullName>
    </recommendedName>
</protein>
<feature type="region of interest" description="Disordered" evidence="1">
    <location>
        <begin position="51"/>
        <end position="141"/>
    </location>
</feature>
<dbReference type="Proteomes" id="UP001055200">
    <property type="component" value="Chromosome"/>
</dbReference>
<evidence type="ECO:0008006" key="5">
    <source>
        <dbReference type="Google" id="ProtNLM"/>
    </source>
</evidence>
<feature type="transmembrane region" description="Helical" evidence="2">
    <location>
        <begin position="29"/>
        <end position="47"/>
    </location>
</feature>
<feature type="compositionally biased region" description="Acidic residues" evidence="1">
    <location>
        <begin position="107"/>
        <end position="118"/>
    </location>
</feature>
<feature type="compositionally biased region" description="Low complexity" evidence="1">
    <location>
        <begin position="119"/>
        <end position="131"/>
    </location>
</feature>
<evidence type="ECO:0000313" key="3">
    <source>
        <dbReference type="EMBL" id="ULN54045.1"/>
    </source>
</evidence>
<sequence length="141" mass="14170">MLIIALVLAVIGLAALVFAIVTSNALVAWVCIGASVLGVLLLTADAVRERRRRSVSAAENEQPDIADPDTAEDAADLEDTADGASPDTGETGTEDAEDTGDTAGAEDGADAEDTEDAADGGAATDSDPADGATEDAEHRDS</sequence>
<feature type="compositionally biased region" description="Acidic residues" evidence="1">
    <location>
        <begin position="61"/>
        <end position="81"/>
    </location>
</feature>